<dbReference type="PANTHER" id="PTHR11849:SF190">
    <property type="entry name" value="ETS-DOMAIN PROTEIN"/>
    <property type="match status" value="1"/>
</dbReference>
<dbReference type="InterPro" id="IPR013761">
    <property type="entry name" value="SAM/pointed_sf"/>
</dbReference>
<dbReference type="GO" id="GO:0005634">
    <property type="term" value="C:nucleus"/>
    <property type="evidence" value="ECO:0007669"/>
    <property type="project" value="UniProtKB-SubCell"/>
</dbReference>
<gene>
    <name evidence="6" type="ORF">g.19275</name>
</gene>
<comment type="subcellular location">
    <subcellularLocation>
        <location evidence="3">Nucleus</location>
    </subcellularLocation>
</comment>
<name>A0A1B6CUP1_9HEMI</name>
<dbReference type="Gene3D" id="1.10.10.10">
    <property type="entry name" value="Winged helix-like DNA-binding domain superfamily/Winged helix DNA-binding domain"/>
    <property type="match status" value="1"/>
</dbReference>
<dbReference type="FunFam" id="1.10.10.10:FF:001336">
    <property type="entry name" value="Epithelium specific ets factor 3, ese3, putative"/>
    <property type="match status" value="1"/>
</dbReference>
<evidence type="ECO:0000256" key="3">
    <source>
        <dbReference type="RuleBase" id="RU004019"/>
    </source>
</evidence>
<dbReference type="SUPFAM" id="SSF47769">
    <property type="entry name" value="SAM/Pointed domain"/>
    <property type="match status" value="1"/>
</dbReference>
<feature type="region of interest" description="Disordered" evidence="4">
    <location>
        <begin position="187"/>
        <end position="237"/>
    </location>
</feature>
<dbReference type="InterPro" id="IPR046328">
    <property type="entry name" value="ETS_fam"/>
</dbReference>
<dbReference type="GO" id="GO:0000981">
    <property type="term" value="F:DNA-binding transcription factor activity, RNA polymerase II-specific"/>
    <property type="evidence" value="ECO:0007669"/>
    <property type="project" value="TreeGrafter"/>
</dbReference>
<feature type="domain" description="ETS" evidence="5">
    <location>
        <begin position="242"/>
        <end position="324"/>
    </location>
</feature>
<evidence type="ECO:0000256" key="2">
    <source>
        <dbReference type="ARBA" id="ARBA00023125"/>
    </source>
</evidence>
<dbReference type="PROSITE" id="PS50061">
    <property type="entry name" value="ETS_DOMAIN_3"/>
    <property type="match status" value="1"/>
</dbReference>
<dbReference type="GO" id="GO:0030154">
    <property type="term" value="P:cell differentiation"/>
    <property type="evidence" value="ECO:0007669"/>
    <property type="project" value="TreeGrafter"/>
</dbReference>
<dbReference type="InterPro" id="IPR000418">
    <property type="entry name" value="Ets_dom"/>
</dbReference>
<evidence type="ECO:0000259" key="5">
    <source>
        <dbReference type="PROSITE" id="PS50061"/>
    </source>
</evidence>
<comment type="similarity">
    <text evidence="1 3">Belongs to the ETS family.</text>
</comment>
<dbReference type="InterPro" id="IPR036390">
    <property type="entry name" value="WH_DNA-bd_sf"/>
</dbReference>
<reference evidence="6" key="1">
    <citation type="submission" date="2015-12" db="EMBL/GenBank/DDBJ databases">
        <title>De novo transcriptome assembly of four potential Pierce s Disease insect vectors from Arizona vineyards.</title>
        <authorList>
            <person name="Tassone E.E."/>
        </authorList>
    </citation>
    <scope>NUCLEOTIDE SEQUENCE</scope>
</reference>
<proteinExistence type="inferred from homology"/>
<keyword evidence="3" id="KW-0539">Nucleus</keyword>
<dbReference type="GO" id="GO:0043565">
    <property type="term" value="F:sequence-specific DNA binding"/>
    <property type="evidence" value="ECO:0007669"/>
    <property type="project" value="InterPro"/>
</dbReference>
<dbReference type="PANTHER" id="PTHR11849">
    <property type="entry name" value="ETS"/>
    <property type="match status" value="1"/>
</dbReference>
<evidence type="ECO:0000256" key="4">
    <source>
        <dbReference type="SAM" id="MobiDB-lite"/>
    </source>
</evidence>
<dbReference type="InterPro" id="IPR036388">
    <property type="entry name" value="WH-like_DNA-bd_sf"/>
</dbReference>
<dbReference type="SUPFAM" id="SSF46785">
    <property type="entry name" value="Winged helix' DNA-binding domain"/>
    <property type="match status" value="1"/>
</dbReference>
<feature type="compositionally biased region" description="Basic residues" evidence="4">
    <location>
        <begin position="221"/>
        <end position="237"/>
    </location>
</feature>
<organism evidence="6">
    <name type="scientific">Clastoptera arizonana</name>
    <name type="common">Arizona spittle bug</name>
    <dbReference type="NCBI Taxonomy" id="38151"/>
    <lineage>
        <taxon>Eukaryota</taxon>
        <taxon>Metazoa</taxon>
        <taxon>Ecdysozoa</taxon>
        <taxon>Arthropoda</taxon>
        <taxon>Hexapoda</taxon>
        <taxon>Insecta</taxon>
        <taxon>Pterygota</taxon>
        <taxon>Neoptera</taxon>
        <taxon>Paraneoptera</taxon>
        <taxon>Hemiptera</taxon>
        <taxon>Auchenorrhyncha</taxon>
        <taxon>Cercopoidea</taxon>
        <taxon>Clastopteridae</taxon>
        <taxon>Clastoptera</taxon>
    </lineage>
</organism>
<accession>A0A1B6CUP1</accession>
<evidence type="ECO:0000256" key="1">
    <source>
        <dbReference type="ARBA" id="ARBA00005562"/>
    </source>
</evidence>
<dbReference type="EMBL" id="GEDC01020161">
    <property type="protein sequence ID" value="JAS17137.1"/>
    <property type="molecule type" value="Transcribed_RNA"/>
</dbReference>
<protein>
    <recommendedName>
        <fullName evidence="5">ETS domain-containing protein</fullName>
    </recommendedName>
</protein>
<dbReference type="PRINTS" id="PR00454">
    <property type="entry name" value="ETSDOMAIN"/>
</dbReference>
<dbReference type="Pfam" id="PF00178">
    <property type="entry name" value="Ets"/>
    <property type="match status" value="1"/>
</dbReference>
<dbReference type="Gene3D" id="1.10.150.50">
    <property type="entry name" value="Transcription Factor, Ets-1"/>
    <property type="match status" value="1"/>
</dbReference>
<dbReference type="AlphaFoldDB" id="A0A1B6CUP1"/>
<dbReference type="SMART" id="SM00413">
    <property type="entry name" value="ETS"/>
    <property type="match status" value="1"/>
</dbReference>
<evidence type="ECO:0000313" key="6">
    <source>
        <dbReference type="EMBL" id="JAS17137.1"/>
    </source>
</evidence>
<keyword evidence="2 3" id="KW-0238">DNA-binding</keyword>
<sequence length="341" mass="40021">MMDFQNNFDYFRNEFDIVSVMIRQNSNDCGAKMLMHNNDPYLNFEDSGLININEHLKQENEYINIDCWRNKAIEEWTCTDVMAWVAAEADSLRVMVHDSPVHYFIGLDGIRLKQMDEDDFKNISLSFGPSLYRRFQNLKTPPLNRGVPGLYHMDSSPSQLPYEDYFLKEESGHNNYYSQNYTDETNSSGYSCSPVHKSLADNESGNDSGIELEHVDINRPPAKRRPGRPKGSRRKKKPEKLGRLWEFIRDLLLNENYCPRLIRWDNYEEGMFQFVHSDEVAKLWGTKKDNPHMNYEKLSRAMRYYYKSKVLLPVLGRRLVYKFGPTATGWKTSNPNFSRRG</sequence>